<evidence type="ECO:0000259" key="2">
    <source>
        <dbReference type="Pfam" id="PF04149"/>
    </source>
</evidence>
<comment type="caution">
    <text evidence="3">The sequence shown here is derived from an EMBL/GenBank/DDBJ whole genome shotgun (WGS) entry which is preliminary data.</text>
</comment>
<reference evidence="3 4" key="1">
    <citation type="submission" date="2018-08" db="EMBL/GenBank/DDBJ databases">
        <title>Actinomadura jelena sp. nov., a novel Actinomycete isolated from soil in Chad.</title>
        <authorList>
            <person name="Shi L."/>
        </authorList>
    </citation>
    <scope>NUCLEOTIDE SEQUENCE [LARGE SCALE GENOMIC DNA]</scope>
    <source>
        <strain evidence="3 4">NEAU-G17</strain>
    </source>
</reference>
<protein>
    <submittedName>
        <fullName evidence="3">DUF397 domain-containing protein</fullName>
    </submittedName>
</protein>
<dbReference type="AlphaFoldDB" id="A0A372JSE4"/>
<accession>A0A372JSE4</accession>
<dbReference type="Proteomes" id="UP000261811">
    <property type="component" value="Unassembled WGS sequence"/>
</dbReference>
<evidence type="ECO:0000313" key="4">
    <source>
        <dbReference type="Proteomes" id="UP000261811"/>
    </source>
</evidence>
<dbReference type="EMBL" id="QURH01000087">
    <property type="protein sequence ID" value="RFU42869.1"/>
    <property type="molecule type" value="Genomic_DNA"/>
</dbReference>
<organism evidence="3 4">
    <name type="scientific">Actinomadura logoneensis</name>
    <dbReference type="NCBI Taxonomy" id="2293572"/>
    <lineage>
        <taxon>Bacteria</taxon>
        <taxon>Bacillati</taxon>
        <taxon>Actinomycetota</taxon>
        <taxon>Actinomycetes</taxon>
        <taxon>Streptosporangiales</taxon>
        <taxon>Thermomonosporaceae</taxon>
        <taxon>Actinomadura</taxon>
    </lineage>
</organism>
<dbReference type="OrthoDB" id="3482302at2"/>
<evidence type="ECO:0000313" key="3">
    <source>
        <dbReference type="EMBL" id="RFU42869.1"/>
    </source>
</evidence>
<dbReference type="Pfam" id="PF04149">
    <property type="entry name" value="DUF397"/>
    <property type="match status" value="1"/>
</dbReference>
<dbReference type="RefSeq" id="WP_117356190.1">
    <property type="nucleotide sequence ID" value="NZ_QURH01000087.1"/>
</dbReference>
<sequence>MTSVWRRSSHSGTGGSQSDCVEVARLAPGTVGIRDSKDVAGPRITLTTSVARRLAEVIRAGGDDRF</sequence>
<feature type="domain" description="DUF397" evidence="2">
    <location>
        <begin position="4"/>
        <end position="54"/>
    </location>
</feature>
<evidence type="ECO:0000256" key="1">
    <source>
        <dbReference type="SAM" id="MobiDB-lite"/>
    </source>
</evidence>
<proteinExistence type="predicted"/>
<gene>
    <name evidence="3" type="ORF">DZF91_04265</name>
</gene>
<keyword evidence="4" id="KW-1185">Reference proteome</keyword>
<dbReference type="InterPro" id="IPR007278">
    <property type="entry name" value="DUF397"/>
</dbReference>
<feature type="region of interest" description="Disordered" evidence="1">
    <location>
        <begin position="1"/>
        <end position="21"/>
    </location>
</feature>
<name>A0A372JSE4_9ACTN</name>